<gene>
    <name evidence="2" type="ORF">GFB49_09525</name>
</gene>
<keyword evidence="3" id="KW-1185">Reference proteome</keyword>
<feature type="domain" description="DUF6473" evidence="1">
    <location>
        <begin position="1"/>
        <end position="268"/>
    </location>
</feature>
<proteinExistence type="predicted"/>
<sequence length="271" mass="30065">MSYATGNASASDVENCRYGGSRLSVRGPERPLDQPYLAFLGSTEVYGRFIDTPFPEDVEKLLGIPCVNFAAVNGGLDSYFFDATLRDAAANADVAIVQVMGAQNLSNEFFKVHPRRNDRFLCAHPQLLALFPEVDFTEFHFNRHLLSHLAGLDPERFMVLQKHLQDTWVTRMREMVRGFAGEVVLLWLRYSLNLSGSFAQEPVLVTQEMVGTLCAEVTDVIELDVATAGEADDVAGMAVEPQDLQSAQLMLGPREQHRIACSVAERLQVVI</sequence>
<name>A0A843YCM4_9RHOB</name>
<protein>
    <recommendedName>
        <fullName evidence="1">DUF6473 domain-containing protein</fullName>
    </recommendedName>
</protein>
<dbReference type="RefSeq" id="WP_153215617.1">
    <property type="nucleotide sequence ID" value="NZ_WIBF01000004.1"/>
</dbReference>
<evidence type="ECO:0000313" key="2">
    <source>
        <dbReference type="EMBL" id="MQQ08691.1"/>
    </source>
</evidence>
<comment type="caution">
    <text evidence="2">The sequence shown here is derived from an EMBL/GenBank/DDBJ whole genome shotgun (WGS) entry which is preliminary data.</text>
</comment>
<organism evidence="2 3">
    <name type="scientific">Tritonibacter litoralis</name>
    <dbReference type="NCBI Taxonomy" id="2662264"/>
    <lineage>
        <taxon>Bacteria</taxon>
        <taxon>Pseudomonadati</taxon>
        <taxon>Pseudomonadota</taxon>
        <taxon>Alphaproteobacteria</taxon>
        <taxon>Rhodobacterales</taxon>
        <taxon>Paracoccaceae</taxon>
        <taxon>Tritonibacter</taxon>
    </lineage>
</organism>
<evidence type="ECO:0000259" key="1">
    <source>
        <dbReference type="Pfam" id="PF20078"/>
    </source>
</evidence>
<dbReference type="EMBL" id="WIBF01000004">
    <property type="protein sequence ID" value="MQQ08691.1"/>
    <property type="molecule type" value="Genomic_DNA"/>
</dbReference>
<dbReference type="Proteomes" id="UP000444174">
    <property type="component" value="Unassembled WGS sequence"/>
</dbReference>
<reference evidence="2 3" key="1">
    <citation type="submission" date="2019-10" db="EMBL/GenBank/DDBJ databases">
        <title>Epibacterium sp. nov., isolated from seawater.</title>
        <authorList>
            <person name="Zhang X."/>
            <person name="Li N."/>
        </authorList>
    </citation>
    <scope>NUCLEOTIDE SEQUENCE [LARGE SCALE GENOMIC DNA]</scope>
    <source>
        <strain evidence="2 3">SM1979</strain>
    </source>
</reference>
<dbReference type="InterPro" id="IPR045524">
    <property type="entry name" value="DUF6473"/>
</dbReference>
<accession>A0A843YCM4</accession>
<evidence type="ECO:0000313" key="3">
    <source>
        <dbReference type="Proteomes" id="UP000444174"/>
    </source>
</evidence>
<dbReference type="AlphaFoldDB" id="A0A843YCM4"/>
<dbReference type="Pfam" id="PF20078">
    <property type="entry name" value="DUF6473"/>
    <property type="match status" value="1"/>
</dbReference>